<accession>A0AAF0BN13</accession>
<evidence type="ECO:0000256" key="3">
    <source>
        <dbReference type="ARBA" id="ARBA00022764"/>
    </source>
</evidence>
<dbReference type="HAMAP" id="MF_00671">
    <property type="entry name" value="TolB"/>
    <property type="match status" value="1"/>
</dbReference>
<dbReference type="SUPFAM" id="SSF52964">
    <property type="entry name" value="TolB, N-terminal domain"/>
    <property type="match status" value="1"/>
</dbReference>
<dbReference type="InterPro" id="IPR014167">
    <property type="entry name" value="Tol-Pal_TolB"/>
</dbReference>
<sequence length="449" mass="49948" precursor="true">MLRLFTGLILIVAATAGASAQMRVDVNRGTMDPVPIAIPDFFAPENTETASGRLAEIGASMSQVITNNLVSTGLFRAIDPKAFIEKQPAAGARPKFASWRPLATQGLVTGTIRMLPNGNLRVEFRLWDVVQEIQMEGVGYSTPASNWRRIAHVISDRIYTRLTGEEGYFDTRIVYIAETGKATSRTKRLAIMDQDGANQQLLTDGSYLVLTPRFSPNRQEITFLSYYKNEPRVYLFNILSNRFEILGDFPNMTFAPRFSPDGNKVIMTLAEKGNSDIYTMDLRTRRVTRLTTHPGIDTSPSYSPDGSRIVFNSDRGGSQQLYVMNADGTNVQRISFGKGRYATPVWSPRGDLVAFTKMGDSKFRIGVMKPDGTGERLLTDAYQDEGPTWAPNGRVIMYFRTTPYDRAGNGGRASLWSVDLTGYNERQIKTPFDASDPAWSPPLPVTTRN</sequence>
<dbReference type="NCBIfam" id="TIGR02800">
    <property type="entry name" value="propeller_TolB"/>
    <property type="match status" value="1"/>
</dbReference>
<dbReference type="KEGG" id="gso:PH603_06285"/>
<dbReference type="Pfam" id="PF04052">
    <property type="entry name" value="TolB_N"/>
    <property type="match status" value="1"/>
</dbReference>
<evidence type="ECO:0000313" key="7">
    <source>
        <dbReference type="Proteomes" id="UP001217500"/>
    </source>
</evidence>
<dbReference type="GO" id="GO:0051301">
    <property type="term" value="P:cell division"/>
    <property type="evidence" value="ECO:0007669"/>
    <property type="project" value="UniProtKB-UniRule"/>
</dbReference>
<dbReference type="RefSeq" id="WP_289505170.1">
    <property type="nucleotide sequence ID" value="NZ_CP116805.1"/>
</dbReference>
<evidence type="ECO:0000313" key="6">
    <source>
        <dbReference type="EMBL" id="WCL55365.1"/>
    </source>
</evidence>
<dbReference type="EMBL" id="CP116805">
    <property type="protein sequence ID" value="WCL55365.1"/>
    <property type="molecule type" value="Genomic_DNA"/>
</dbReference>
<dbReference type="AlphaFoldDB" id="A0AAF0BN13"/>
<dbReference type="InterPro" id="IPR011042">
    <property type="entry name" value="6-blade_b-propeller_TolB-like"/>
</dbReference>
<dbReference type="Pfam" id="PF26549">
    <property type="entry name" value="Tricorn_N"/>
    <property type="match status" value="1"/>
</dbReference>
<reference evidence="6" key="1">
    <citation type="submission" date="2023-01" db="EMBL/GenBank/DDBJ databases">
        <title>The genome sequence of Kordiimonadaceae bacterium 6D33.</title>
        <authorList>
            <person name="Liu Y."/>
        </authorList>
    </citation>
    <scope>NUCLEOTIDE SEQUENCE</scope>
    <source>
        <strain evidence="6">6D33</strain>
    </source>
</reference>
<keyword evidence="4" id="KW-0131">Cell cycle</keyword>
<keyword evidence="3 4" id="KW-0574">Periplasm</keyword>
<evidence type="ECO:0000256" key="2">
    <source>
        <dbReference type="ARBA" id="ARBA00022729"/>
    </source>
</evidence>
<comment type="subunit">
    <text evidence="4">The Tol-Pal system is composed of five core proteins: the inner membrane proteins TolA, TolQ and TolR, the periplasmic protein TolB and the outer membrane protein Pal. They form a network linking the inner and outer membranes and the peptidoglycan layer.</text>
</comment>
<dbReference type="GO" id="GO:0042597">
    <property type="term" value="C:periplasmic space"/>
    <property type="evidence" value="ECO:0007669"/>
    <property type="project" value="UniProtKB-SubCell"/>
</dbReference>
<comment type="similarity">
    <text evidence="4">Belongs to the TolB family.</text>
</comment>
<proteinExistence type="inferred from homology"/>
<organism evidence="6 7">
    <name type="scientific">Gimibacter soli</name>
    <dbReference type="NCBI Taxonomy" id="3024400"/>
    <lineage>
        <taxon>Bacteria</taxon>
        <taxon>Pseudomonadati</taxon>
        <taxon>Pseudomonadota</taxon>
        <taxon>Alphaproteobacteria</taxon>
        <taxon>Kordiimonadales</taxon>
        <taxon>Temperatibacteraceae</taxon>
        <taxon>Gimibacter</taxon>
    </lineage>
</organism>
<dbReference type="InterPro" id="IPR007195">
    <property type="entry name" value="TolB_N"/>
</dbReference>
<dbReference type="PANTHER" id="PTHR36842:SF1">
    <property type="entry name" value="PROTEIN TOLB"/>
    <property type="match status" value="1"/>
</dbReference>
<keyword evidence="2 4" id="KW-0732">Signal</keyword>
<evidence type="ECO:0000259" key="5">
    <source>
        <dbReference type="Pfam" id="PF04052"/>
    </source>
</evidence>
<protein>
    <recommendedName>
        <fullName evidence="4">Tol-Pal system protein TolB</fullName>
    </recommendedName>
</protein>
<dbReference type="Gene3D" id="3.40.50.10070">
    <property type="entry name" value="TolB, N-terminal domain"/>
    <property type="match status" value="1"/>
</dbReference>
<dbReference type="PANTHER" id="PTHR36842">
    <property type="entry name" value="PROTEIN TOLB HOMOLOG"/>
    <property type="match status" value="1"/>
</dbReference>
<dbReference type="GO" id="GO:0017038">
    <property type="term" value="P:protein import"/>
    <property type="evidence" value="ECO:0007669"/>
    <property type="project" value="InterPro"/>
</dbReference>
<dbReference type="Gene3D" id="2.120.10.30">
    <property type="entry name" value="TolB, C-terminal domain"/>
    <property type="match status" value="1"/>
</dbReference>
<feature type="chain" id="PRO_5041752519" description="Tol-Pal system protein TolB" evidence="4">
    <location>
        <begin position="21"/>
        <end position="449"/>
    </location>
</feature>
<name>A0AAF0BN13_9PROT</name>
<feature type="domain" description="TolB N-terminal" evidence="5">
    <location>
        <begin position="23"/>
        <end position="134"/>
    </location>
</feature>
<dbReference type="SUPFAM" id="SSF69304">
    <property type="entry name" value="Tricorn protease N-terminal domain"/>
    <property type="match status" value="1"/>
</dbReference>
<evidence type="ECO:0000256" key="1">
    <source>
        <dbReference type="ARBA" id="ARBA00004418"/>
    </source>
</evidence>
<comment type="function">
    <text evidence="4">Part of the Tol-Pal system, which plays a role in outer membrane invagination during cell division and is important for maintaining outer membrane integrity.</text>
</comment>
<keyword evidence="4" id="KW-0132">Cell division</keyword>
<dbReference type="Proteomes" id="UP001217500">
    <property type="component" value="Chromosome"/>
</dbReference>
<keyword evidence="7" id="KW-1185">Reference proteome</keyword>
<gene>
    <name evidence="4 6" type="primary">tolB</name>
    <name evidence="6" type="ORF">PH603_06285</name>
</gene>
<feature type="signal peptide" evidence="4">
    <location>
        <begin position="1"/>
        <end position="20"/>
    </location>
</feature>
<comment type="subcellular location">
    <subcellularLocation>
        <location evidence="1 4">Periplasm</location>
    </subcellularLocation>
</comment>
<evidence type="ECO:0000256" key="4">
    <source>
        <dbReference type="HAMAP-Rule" id="MF_00671"/>
    </source>
</evidence>